<gene>
    <name evidence="4" type="ORF">BRYFOR_09484</name>
</gene>
<dbReference type="GO" id="GO:0016462">
    <property type="term" value="F:pyrophosphatase activity"/>
    <property type="evidence" value="ECO:0007669"/>
    <property type="project" value="TreeGrafter"/>
</dbReference>
<dbReference type="Gene3D" id="3.30.420.150">
    <property type="entry name" value="Exopolyphosphatase. Domain 2"/>
    <property type="match status" value="1"/>
</dbReference>
<evidence type="ECO:0000259" key="3">
    <source>
        <dbReference type="Pfam" id="PF21447"/>
    </source>
</evidence>
<dbReference type="InterPro" id="IPR003695">
    <property type="entry name" value="Ppx_GppA_N"/>
</dbReference>
<evidence type="ECO:0000259" key="2">
    <source>
        <dbReference type="Pfam" id="PF02541"/>
    </source>
</evidence>
<evidence type="ECO:0000256" key="1">
    <source>
        <dbReference type="ARBA" id="ARBA00007125"/>
    </source>
</evidence>
<dbReference type="SUPFAM" id="SSF109604">
    <property type="entry name" value="HD-domain/PDEase-like"/>
    <property type="match status" value="1"/>
</dbReference>
<comment type="caution">
    <text evidence="4">The sequence shown here is derived from an EMBL/GenBank/DDBJ whole genome shotgun (WGS) entry which is preliminary data.</text>
</comment>
<dbReference type="STRING" id="168384.SAMN05660368_03247"/>
<proteinExistence type="inferred from homology"/>
<feature type="domain" description="Ppx/GppA phosphatase C-terminal" evidence="3">
    <location>
        <begin position="319"/>
        <end position="473"/>
    </location>
</feature>
<keyword evidence="5" id="KW-1185">Reference proteome</keyword>
<dbReference type="OrthoDB" id="9814545at2"/>
<comment type="similarity">
    <text evidence="1">Belongs to the GppA/Ppx family.</text>
</comment>
<accession>C6LLD7</accession>
<dbReference type="Pfam" id="PF21447">
    <property type="entry name" value="Ppx-GppA_III"/>
    <property type="match status" value="1"/>
</dbReference>
<dbReference type="AlphaFoldDB" id="C6LLD7"/>
<dbReference type="PANTHER" id="PTHR30005:SF0">
    <property type="entry name" value="RETROGRADE REGULATION PROTEIN 2"/>
    <property type="match status" value="1"/>
</dbReference>
<dbReference type="PANTHER" id="PTHR30005">
    <property type="entry name" value="EXOPOLYPHOSPHATASE"/>
    <property type="match status" value="1"/>
</dbReference>
<dbReference type="InterPro" id="IPR043129">
    <property type="entry name" value="ATPase_NBD"/>
</dbReference>
<dbReference type="eggNOG" id="COG0248">
    <property type="taxonomic scope" value="Bacteria"/>
</dbReference>
<sequence length="505" mass="58095">MAVKMFASIDVGSYEIGMKIFEFPARHEMKEIDCVRCRLELGKDTFNTGKISVRKLEELCRVLNDFVRIMNGYRVTSYRACATSSVREADNRMLVLEQVKRVTGLNLEILDNSEQRFLDYKSIAFGEKEFPRIIQNGTAIVDVSGGSIQISLFDNDKLVTTQNIRMGYLRIREKMADFVRQTLHMEEMAEELINNELASFKKMYLKDREIKNLIVAGDYILQLLGRPVVDASQYMEMYQRVIEMRPEEIAHQYGIPSESASLILPSVIIYKRLIEETGAQTIWMPGLSLSDGIAYDYAQRNRLIRAEHNFDDDIIAAARIIAKRYQCNKSHIKNLESLALPIFDKIKKFSGLDARQRLLLQIAVILHSCGKYINLSDGAECSYSIIMATEIIGLSSKERRVIANVVKYNTLDFTYGDIMMQPGLGEKEYLLIMKLTAILRVANALDRSHKQKFSQVRFTLKEEELLIHVETTEDITLEKGLFPPKADYFEEVFHIRPVIRQKKTM</sequence>
<organism evidence="4 5">
    <name type="scientific">Marvinbryantia formatexigens DSM 14469</name>
    <dbReference type="NCBI Taxonomy" id="478749"/>
    <lineage>
        <taxon>Bacteria</taxon>
        <taxon>Bacillati</taxon>
        <taxon>Bacillota</taxon>
        <taxon>Clostridia</taxon>
        <taxon>Lachnospirales</taxon>
        <taxon>Lachnospiraceae</taxon>
        <taxon>Marvinbryantia</taxon>
    </lineage>
</organism>
<dbReference type="CDD" id="cd24006">
    <property type="entry name" value="ASKHA_NBD_PPX_GppA"/>
    <property type="match status" value="1"/>
</dbReference>
<dbReference type="RefSeq" id="WP_006864237.1">
    <property type="nucleotide sequence ID" value="NZ_ACCL02000029.1"/>
</dbReference>
<dbReference type="Gene3D" id="3.30.420.40">
    <property type="match status" value="1"/>
</dbReference>
<dbReference type="Gene3D" id="1.10.3210.10">
    <property type="entry name" value="Hypothetical protein af1432"/>
    <property type="match status" value="1"/>
</dbReference>
<protein>
    <submittedName>
        <fullName evidence="4">Ppx/GppA phosphatase family protein</fullName>
    </submittedName>
</protein>
<dbReference type="EMBL" id="ACCL02000029">
    <property type="protein sequence ID" value="EET58560.1"/>
    <property type="molecule type" value="Genomic_DNA"/>
</dbReference>
<evidence type="ECO:0000313" key="5">
    <source>
        <dbReference type="Proteomes" id="UP000005561"/>
    </source>
</evidence>
<feature type="domain" description="Ppx/GppA phosphatase N-terminal" evidence="2">
    <location>
        <begin position="35"/>
        <end position="299"/>
    </location>
</feature>
<reference evidence="4" key="1">
    <citation type="submission" date="2009-07" db="EMBL/GenBank/DDBJ databases">
        <authorList>
            <person name="Weinstock G."/>
            <person name="Sodergren E."/>
            <person name="Clifton S."/>
            <person name="Fulton L."/>
            <person name="Fulton B."/>
            <person name="Courtney L."/>
            <person name="Fronick C."/>
            <person name="Harrison M."/>
            <person name="Strong C."/>
            <person name="Farmer C."/>
            <person name="Delahaunty K."/>
            <person name="Markovic C."/>
            <person name="Hall O."/>
            <person name="Minx P."/>
            <person name="Tomlinson C."/>
            <person name="Mitreva M."/>
            <person name="Nelson J."/>
            <person name="Hou S."/>
            <person name="Wollam A."/>
            <person name="Pepin K.H."/>
            <person name="Johnson M."/>
            <person name="Bhonagiri V."/>
            <person name="Nash W.E."/>
            <person name="Warren W."/>
            <person name="Chinwalla A."/>
            <person name="Mardis E.R."/>
            <person name="Wilson R.K."/>
        </authorList>
    </citation>
    <scope>NUCLEOTIDE SEQUENCE [LARGE SCALE GENOMIC DNA]</scope>
    <source>
        <strain evidence="4">DSM 14469</strain>
    </source>
</reference>
<name>C6LLD7_9FIRM</name>
<dbReference type="InterPro" id="IPR048950">
    <property type="entry name" value="Ppx_GppA_C"/>
</dbReference>
<dbReference type="Proteomes" id="UP000005561">
    <property type="component" value="Unassembled WGS sequence"/>
</dbReference>
<dbReference type="SUPFAM" id="SSF53067">
    <property type="entry name" value="Actin-like ATPase domain"/>
    <property type="match status" value="2"/>
</dbReference>
<evidence type="ECO:0000313" key="4">
    <source>
        <dbReference type="EMBL" id="EET58560.1"/>
    </source>
</evidence>
<dbReference type="InterPro" id="IPR050273">
    <property type="entry name" value="GppA/Ppx_hydrolase"/>
</dbReference>
<dbReference type="Pfam" id="PF02541">
    <property type="entry name" value="Ppx-GppA"/>
    <property type="match status" value="1"/>
</dbReference>